<evidence type="ECO:0000313" key="12">
    <source>
        <dbReference type="Proteomes" id="UP001627154"/>
    </source>
</evidence>
<reference evidence="11 12" key="1">
    <citation type="journal article" date="2024" name="bioRxiv">
        <title>A reference genome for Trichogramma kaykai: A tiny desert-dwelling parasitoid wasp with competing sex-ratio distorters.</title>
        <authorList>
            <person name="Culotta J."/>
            <person name="Lindsey A.R."/>
        </authorList>
    </citation>
    <scope>NUCLEOTIDE SEQUENCE [LARGE SCALE GENOMIC DNA]</scope>
    <source>
        <strain evidence="11 12">KSX58</strain>
    </source>
</reference>
<evidence type="ECO:0000256" key="8">
    <source>
        <dbReference type="ARBA" id="ARBA00023033"/>
    </source>
</evidence>
<evidence type="ECO:0000256" key="5">
    <source>
        <dbReference type="ARBA" id="ARBA00022723"/>
    </source>
</evidence>
<dbReference type="InterPro" id="IPR050196">
    <property type="entry name" value="Cytochrome_P450_Monoox"/>
</dbReference>
<dbReference type="EMBL" id="JBJJXI010000124">
    <property type="protein sequence ID" value="KAL3388959.1"/>
    <property type="molecule type" value="Genomic_DNA"/>
</dbReference>
<dbReference type="GO" id="GO:0005789">
    <property type="term" value="C:endoplasmic reticulum membrane"/>
    <property type="evidence" value="ECO:0007669"/>
    <property type="project" value="UniProtKB-SubCell"/>
</dbReference>
<evidence type="ECO:0000256" key="9">
    <source>
        <dbReference type="PIRSR" id="PIRSR602401-1"/>
    </source>
</evidence>
<comment type="cofactor">
    <cofactor evidence="1 9">
        <name>heme</name>
        <dbReference type="ChEBI" id="CHEBI:30413"/>
    </cofactor>
</comment>
<evidence type="ECO:0000256" key="1">
    <source>
        <dbReference type="ARBA" id="ARBA00001971"/>
    </source>
</evidence>
<evidence type="ECO:0000256" key="7">
    <source>
        <dbReference type="ARBA" id="ARBA00023004"/>
    </source>
</evidence>
<dbReference type="PRINTS" id="PR00385">
    <property type="entry name" value="P450"/>
</dbReference>
<feature type="binding site" description="axial binding residue" evidence="9">
    <location>
        <position position="389"/>
    </location>
    <ligand>
        <name>heme</name>
        <dbReference type="ChEBI" id="CHEBI:30413"/>
    </ligand>
    <ligandPart>
        <name>Fe</name>
        <dbReference type="ChEBI" id="CHEBI:18248"/>
    </ligandPart>
</feature>
<evidence type="ECO:0000256" key="6">
    <source>
        <dbReference type="ARBA" id="ARBA00023002"/>
    </source>
</evidence>
<dbReference type="PANTHER" id="PTHR24291:SF105">
    <property type="entry name" value="CYTOCHROME P450 4P1-RELATED"/>
    <property type="match status" value="1"/>
</dbReference>
<sequence>MIHLLILLLIICLGPAVFHYYTWYNRRGRLVNQIPGPPAVPLLGNLLLLYAPLGKINDLFRGWCKNYHPVFRFWFGTRPTIHIHHPDDMEVVLSSTKCINKKFVYNNLEPWLKLGLLTSSESAMGVALDGEIDKEISANYRKSVDKMSGIVLYRLLRPYIYDWMLPFFPKINNRIRNVLGNLHGFTHKIVKERREYYERQIRHRESNDTNEDESLYQKKRMAMLDLLLSAEKDGLIDDEGIKEEVATFIFEGHDTTAMAMCFSILLFAENEEAQNRARIEVEEILSFKDGNLETSDLQNMTYLECCIKESLRLFPSVPSVSRHVLEDIQLKHCLVPKGAEILLNFIDTHRHSEFWPDPDKFEPDRFLPERVRSRHPFSYLPFSAGPRNCIGQKFAMMELKSLMARVLYNFRLQAIDRTSDIKIQANFVLRPCRPVRAKFIRIDR</sequence>
<dbReference type="Proteomes" id="UP001627154">
    <property type="component" value="Unassembled WGS sequence"/>
</dbReference>
<gene>
    <name evidence="11" type="ORF">TKK_015914</name>
</gene>
<dbReference type="InterPro" id="IPR001128">
    <property type="entry name" value="Cyt_P450"/>
</dbReference>
<keyword evidence="6 10" id="KW-0560">Oxidoreductase</keyword>
<protein>
    <recommendedName>
        <fullName evidence="13">Cytochrome P450</fullName>
    </recommendedName>
</protein>
<dbReference type="AlphaFoldDB" id="A0ABD2W8B6"/>
<evidence type="ECO:0000256" key="3">
    <source>
        <dbReference type="ARBA" id="ARBA00010617"/>
    </source>
</evidence>
<comment type="function">
    <text evidence="2">May be involved in the metabolism of insect hormones and in the breakdown of synthetic insecticides.</text>
</comment>
<evidence type="ECO:0000256" key="10">
    <source>
        <dbReference type="RuleBase" id="RU000461"/>
    </source>
</evidence>
<dbReference type="GO" id="GO:0046872">
    <property type="term" value="F:metal ion binding"/>
    <property type="evidence" value="ECO:0007669"/>
    <property type="project" value="UniProtKB-KW"/>
</dbReference>
<dbReference type="PANTHER" id="PTHR24291">
    <property type="entry name" value="CYTOCHROME P450 FAMILY 4"/>
    <property type="match status" value="1"/>
</dbReference>
<evidence type="ECO:0000256" key="4">
    <source>
        <dbReference type="ARBA" id="ARBA00022617"/>
    </source>
</evidence>
<dbReference type="InterPro" id="IPR017972">
    <property type="entry name" value="Cyt_P450_CS"/>
</dbReference>
<accession>A0ABD2W8B6</accession>
<keyword evidence="8 10" id="KW-0503">Monooxygenase</keyword>
<evidence type="ECO:0008006" key="13">
    <source>
        <dbReference type="Google" id="ProtNLM"/>
    </source>
</evidence>
<keyword evidence="4 9" id="KW-0349">Heme</keyword>
<dbReference type="Gene3D" id="1.10.630.10">
    <property type="entry name" value="Cytochrome P450"/>
    <property type="match status" value="2"/>
</dbReference>
<dbReference type="PRINTS" id="PR00463">
    <property type="entry name" value="EP450I"/>
</dbReference>
<dbReference type="PROSITE" id="PS00086">
    <property type="entry name" value="CYTOCHROME_P450"/>
    <property type="match status" value="1"/>
</dbReference>
<dbReference type="InterPro" id="IPR036396">
    <property type="entry name" value="Cyt_P450_sf"/>
</dbReference>
<proteinExistence type="inferred from homology"/>
<organism evidence="11 12">
    <name type="scientific">Trichogramma kaykai</name>
    <dbReference type="NCBI Taxonomy" id="54128"/>
    <lineage>
        <taxon>Eukaryota</taxon>
        <taxon>Metazoa</taxon>
        <taxon>Ecdysozoa</taxon>
        <taxon>Arthropoda</taxon>
        <taxon>Hexapoda</taxon>
        <taxon>Insecta</taxon>
        <taxon>Pterygota</taxon>
        <taxon>Neoptera</taxon>
        <taxon>Endopterygota</taxon>
        <taxon>Hymenoptera</taxon>
        <taxon>Apocrita</taxon>
        <taxon>Proctotrupomorpha</taxon>
        <taxon>Chalcidoidea</taxon>
        <taxon>Trichogrammatidae</taxon>
        <taxon>Trichogramma</taxon>
    </lineage>
</organism>
<dbReference type="GO" id="GO:0004497">
    <property type="term" value="F:monooxygenase activity"/>
    <property type="evidence" value="ECO:0007669"/>
    <property type="project" value="UniProtKB-KW"/>
</dbReference>
<evidence type="ECO:0000256" key="2">
    <source>
        <dbReference type="ARBA" id="ARBA00003690"/>
    </source>
</evidence>
<dbReference type="InterPro" id="IPR002401">
    <property type="entry name" value="Cyt_P450_E_grp-I"/>
</dbReference>
<dbReference type="SUPFAM" id="SSF48264">
    <property type="entry name" value="Cytochrome P450"/>
    <property type="match status" value="1"/>
</dbReference>
<keyword evidence="5 9" id="KW-0479">Metal-binding</keyword>
<keyword evidence="12" id="KW-1185">Reference proteome</keyword>
<comment type="similarity">
    <text evidence="3 10">Belongs to the cytochrome P450 family.</text>
</comment>
<evidence type="ECO:0000313" key="11">
    <source>
        <dbReference type="EMBL" id="KAL3388959.1"/>
    </source>
</evidence>
<dbReference type="Pfam" id="PF00067">
    <property type="entry name" value="p450"/>
    <property type="match status" value="2"/>
</dbReference>
<keyword evidence="7 9" id="KW-0408">Iron</keyword>
<comment type="caution">
    <text evidence="11">The sequence shown here is derived from an EMBL/GenBank/DDBJ whole genome shotgun (WGS) entry which is preliminary data.</text>
</comment>
<name>A0ABD2W8B6_9HYME</name>